<proteinExistence type="predicted"/>
<name>A0A9W6K7D2_9PSED</name>
<reference evidence="1" key="2">
    <citation type="submission" date="2023-01" db="EMBL/GenBank/DDBJ databases">
        <authorList>
            <person name="Sun Q."/>
            <person name="Evtushenko L."/>
        </authorList>
    </citation>
    <scope>NUCLEOTIDE SEQUENCE</scope>
    <source>
        <strain evidence="1">VKM B-2935</strain>
    </source>
</reference>
<comment type="caution">
    <text evidence="1">The sequence shown here is derived from an EMBL/GenBank/DDBJ whole genome shotgun (WGS) entry which is preliminary data.</text>
</comment>
<accession>A0A9W6K7D2</accession>
<dbReference type="PANTHER" id="PTHR40455:SF1">
    <property type="entry name" value="ANTITOXIN HIGA"/>
    <property type="match status" value="1"/>
</dbReference>
<evidence type="ECO:0000313" key="2">
    <source>
        <dbReference type="Proteomes" id="UP001143328"/>
    </source>
</evidence>
<reference evidence="1" key="1">
    <citation type="journal article" date="2014" name="Int. J. Syst. Evol. Microbiol.">
        <title>Complete genome sequence of Corynebacterium casei LMG S-19264T (=DSM 44701T), isolated from a smear-ripened cheese.</title>
        <authorList>
            <consortium name="US DOE Joint Genome Institute (JGI-PGF)"/>
            <person name="Walter F."/>
            <person name="Albersmeier A."/>
            <person name="Kalinowski J."/>
            <person name="Ruckert C."/>
        </authorList>
    </citation>
    <scope>NUCLEOTIDE SEQUENCE</scope>
    <source>
        <strain evidence="1">VKM B-2935</strain>
    </source>
</reference>
<dbReference type="Proteomes" id="UP001143328">
    <property type="component" value="Unassembled WGS sequence"/>
</dbReference>
<dbReference type="EMBL" id="BSFN01000004">
    <property type="protein sequence ID" value="GLK88834.1"/>
    <property type="molecule type" value="Genomic_DNA"/>
</dbReference>
<dbReference type="InterPro" id="IPR039060">
    <property type="entry name" value="Antitox_HigA"/>
</dbReference>
<keyword evidence="2" id="KW-1185">Reference proteome</keyword>
<dbReference type="AlphaFoldDB" id="A0A9W6K7D2"/>
<protein>
    <submittedName>
        <fullName evidence="1">Antitoxin HigA</fullName>
    </submittedName>
</protein>
<gene>
    <name evidence="1" type="primary">higA_2</name>
    <name evidence="1" type="ORF">GCM10017655_18960</name>
</gene>
<dbReference type="PANTHER" id="PTHR40455">
    <property type="entry name" value="ANTITOXIN HIGA"/>
    <property type="match status" value="1"/>
</dbReference>
<organism evidence="1 2">
    <name type="scientific">Pseudomonas turukhanskensis</name>
    <dbReference type="NCBI Taxonomy" id="1806536"/>
    <lineage>
        <taxon>Bacteria</taxon>
        <taxon>Pseudomonadati</taxon>
        <taxon>Pseudomonadota</taxon>
        <taxon>Gammaproteobacteria</taxon>
        <taxon>Pseudomonadales</taxon>
        <taxon>Pseudomonadaceae</taxon>
        <taxon>Pseudomonas</taxon>
    </lineage>
</organism>
<sequence length="158" mass="17604">MSAANARRTEPSAIVELAQRLIEIQQTLEHLRGTFIQEITSEADYERALALLDELTESDRPSQLTEPLIDQLCASIKRYEERAPQFADFNAGVAATSGIQLLRFLMEQNRLTGSDLPEIGDKTVVSRTLNGKRTLSSSDIQALAQRFHLNPGSFYPVV</sequence>
<dbReference type="GO" id="GO:0001046">
    <property type="term" value="F:core promoter sequence-specific DNA binding"/>
    <property type="evidence" value="ECO:0007669"/>
    <property type="project" value="TreeGrafter"/>
</dbReference>
<dbReference type="GO" id="GO:0006355">
    <property type="term" value="P:regulation of DNA-templated transcription"/>
    <property type="evidence" value="ECO:0007669"/>
    <property type="project" value="InterPro"/>
</dbReference>
<evidence type="ECO:0000313" key="1">
    <source>
        <dbReference type="EMBL" id="GLK88834.1"/>
    </source>
</evidence>
<dbReference type="RefSeq" id="WP_271195045.1">
    <property type="nucleotide sequence ID" value="NZ_BSFN01000004.1"/>
</dbReference>